<gene>
    <name evidence="2" type="ORF">WMO65_10370</name>
</gene>
<sequence length="243" mass="28432">MPKDHKRNTSSMQEARQKIVQEKYNTLKTVLEDMIHNKEEVTVARVCELSGLSKSYLYQNEKAKKLFNEAKALDEGRAKYNHISPNTHGKLDINPKMRHDDMLLQYEETKRKLYETYMMTFRLIKEENKRLKKAIQSSQKRLEYLQSMPKIKLHIIPNCKNRGFLSYSITTPKGQKLYNGIGEDTIKGIIWGTYTLFAKHHSFELATHIDGIIIEKKDDCYLLTITDTIKEEITIDILMNVTD</sequence>
<name>A0ABV1DLY8_9FIRM</name>
<evidence type="ECO:0000313" key="3">
    <source>
        <dbReference type="Proteomes" id="UP001457898"/>
    </source>
</evidence>
<dbReference type="RefSeq" id="WP_148391702.1">
    <property type="nucleotide sequence ID" value="NZ_JBBMFP010000008.1"/>
</dbReference>
<keyword evidence="3" id="KW-1185">Reference proteome</keyword>
<organism evidence="2 3">
    <name type="scientific">Blautia caccae</name>
    <dbReference type="NCBI Taxonomy" id="3133175"/>
    <lineage>
        <taxon>Bacteria</taxon>
        <taxon>Bacillati</taxon>
        <taxon>Bacillota</taxon>
        <taxon>Clostridia</taxon>
        <taxon>Lachnospirales</taxon>
        <taxon>Lachnospiraceae</taxon>
        <taxon>Blautia</taxon>
    </lineage>
</organism>
<dbReference type="Pfam" id="PF19776">
    <property type="entry name" value="DUF6262"/>
    <property type="match status" value="1"/>
</dbReference>
<dbReference type="EMBL" id="JBBMFP010000008">
    <property type="protein sequence ID" value="MEQ2431407.1"/>
    <property type="molecule type" value="Genomic_DNA"/>
</dbReference>
<dbReference type="InterPro" id="IPR046229">
    <property type="entry name" value="TnpC-like"/>
</dbReference>
<feature type="coiled-coil region" evidence="1">
    <location>
        <begin position="121"/>
        <end position="148"/>
    </location>
</feature>
<protein>
    <submittedName>
        <fullName evidence="2">DUF6262 family protein</fullName>
    </submittedName>
</protein>
<evidence type="ECO:0000313" key="2">
    <source>
        <dbReference type="EMBL" id="MEQ2431407.1"/>
    </source>
</evidence>
<dbReference type="Proteomes" id="UP001457898">
    <property type="component" value="Unassembled WGS sequence"/>
</dbReference>
<comment type="caution">
    <text evidence="2">The sequence shown here is derived from an EMBL/GenBank/DDBJ whole genome shotgun (WGS) entry which is preliminary data.</text>
</comment>
<proteinExistence type="predicted"/>
<keyword evidence="1" id="KW-0175">Coiled coil</keyword>
<reference evidence="2 3" key="1">
    <citation type="submission" date="2024-03" db="EMBL/GenBank/DDBJ databases">
        <title>Human intestinal bacterial collection.</title>
        <authorList>
            <person name="Pauvert C."/>
            <person name="Hitch T.C.A."/>
            <person name="Clavel T."/>
        </authorList>
    </citation>
    <scope>NUCLEOTIDE SEQUENCE [LARGE SCALE GENOMIC DNA]</scope>
    <source>
        <strain evidence="2 3">CLA-SR-H028</strain>
    </source>
</reference>
<evidence type="ECO:0000256" key="1">
    <source>
        <dbReference type="SAM" id="Coils"/>
    </source>
</evidence>
<accession>A0ABV1DLY8</accession>